<evidence type="ECO:0000256" key="4">
    <source>
        <dbReference type="SAM" id="Phobius"/>
    </source>
</evidence>
<feature type="domain" description="C2" evidence="5">
    <location>
        <begin position="468"/>
        <end position="594"/>
    </location>
</feature>
<dbReference type="EMBL" id="KV784405">
    <property type="protein sequence ID" value="OEU06614.1"/>
    <property type="molecule type" value="Genomic_DNA"/>
</dbReference>
<sequence>MANTTDNVETNGNKAAAATATEEVVSPRSKFQAAGFAVGGAAIAKKDKLDKLQTLTVAAQDNKEEKKKTTAAARTSTAASSKVPPKLKFQAAAFAVQSSNANKAAAAAAARTETTNGTTTEKFYDVDHPLESVSAAFTNAKTGENAISPKSKFQAAAFAVKTSNASKASAAAITEVRSAAIPEEEKDGEVDTATKDGNNDNDPDPAIDNWAKLAYAAKISALAAKNARVKQQEKLFNRCVIQATTWDIWSPPPINSVTGKVIPRLFNKHKHRRRVSLEIHRVTPILANDSDGSNGEDGKKETTTTGGEPKKSYSYHESVLRILVPASKELSRQYKIDAMKKIHSKAGSTSSSDSLREINEAIYDHNDEYVDDDNDDDGSVSSSISKGESSRYYELADHGGKEYEGWKPKYSIPMYGIYIRGHKKKTVTILISFNDFKQEREIIFDTIHDTKLFLKEIEKQKRLENTRQDERLQSALGDDISLPKFETITFLFEIVSAYDIPIGDYTTSDPYVTAFLGHQEIHRTKHLSKTLNPIWTLKTGSLFLLTVESKRFFIEDGMKFVLKDYDQIGHHDVLGVVNVEPKILYNSTGQRLSYKLQPPPNSKLKEVPGILIIRCRRASQYDQKFMTDYEKKGEGMKGVSRYVAPVSNTNVFKTITTKVKKRDKENILRYKIRPGPDPKRPPEETEWLTNSELQKHVLEPSHEWVDMGEGELGKVYVEILGCAGLPNMDSGGFYGNKTDTFVACVYEDVYGRTDVIDDCLSPRWLPWSNRAFIFSMGHPSSLLNIGVFDYDAGSDRLSDHDLIGRISVDLTNFRSATEYVLSYNICPSARIAGRKSEGKVMIRLRMDIFNERKLVLASLSPPKATYVNTTSRKDFRVIRQTCFGAIDEHRYSIQTLKSYIDELRELQYALFYMDDALMTLLLWRGHFEMKLPFRTKKIKLPIHSFNAFVISTFLVEHPQLFPSFFFGSVAWLLFAIMGWRRNVENVWYHCHSYFAIFKMLSLGDDFAEPHKIEPFENFDAATKEMVDWVKRVEDSEARAQRNYEKAEESELERQKELADIGEADTDLGTKVGSGGLGLDPVRAALFPIQLMLGLAVKVVRFTKNVITWQEAYFSFWISTGSLVLAILCLFVPWAWCIKWFSRIFAWTVFGPWMKLLDILIKPESDVERQRREQAEKLKDKLATTEYVLEQRIVRENAAKRRAMKKYMFGRYALRIPILKQDRYADMPLAESFATPYKEKDFSLAELAMQEAGYNKKRIPGQTLEGDMIPYVRGDDFTLAPTGRAAAHPEKLSKNAPGASALGTSFSSIVGAVAVAILVTYFGTPLLATLLSEGSKWIESS</sequence>
<feature type="domain" description="C2" evidence="5">
    <location>
        <begin position="694"/>
        <end position="823"/>
    </location>
</feature>
<dbReference type="Pfam" id="PF00168">
    <property type="entry name" value="C2"/>
    <property type="match status" value="2"/>
</dbReference>
<evidence type="ECO:0000313" key="6">
    <source>
        <dbReference type="EMBL" id="OEU06614.1"/>
    </source>
</evidence>
<evidence type="ECO:0000256" key="2">
    <source>
        <dbReference type="ARBA" id="ARBA00022837"/>
    </source>
</evidence>
<reference evidence="6 7" key="1">
    <citation type="submission" date="2016-09" db="EMBL/GenBank/DDBJ databases">
        <title>Extensive genetic diversity and differential bi-allelic expression allows diatom success in the polar Southern Ocean.</title>
        <authorList>
            <consortium name="DOE Joint Genome Institute"/>
            <person name="Mock T."/>
            <person name="Otillar R.P."/>
            <person name="Strauss J."/>
            <person name="Dupont C."/>
            <person name="Frickenhaus S."/>
            <person name="Maumus F."/>
            <person name="Mcmullan M."/>
            <person name="Sanges R."/>
            <person name="Schmutz J."/>
            <person name="Toseland A."/>
            <person name="Valas R."/>
            <person name="Veluchamy A."/>
            <person name="Ward B.J."/>
            <person name="Allen A."/>
            <person name="Barry K."/>
            <person name="Falciatore A."/>
            <person name="Ferrante M."/>
            <person name="Fortunato A.E."/>
            <person name="Gloeckner G."/>
            <person name="Gruber A."/>
            <person name="Hipkin R."/>
            <person name="Janech M."/>
            <person name="Kroth P."/>
            <person name="Leese F."/>
            <person name="Lindquist E."/>
            <person name="Lyon B.R."/>
            <person name="Martin J."/>
            <person name="Mayer C."/>
            <person name="Parker M."/>
            <person name="Quesneville H."/>
            <person name="Raymond J."/>
            <person name="Uhlig C."/>
            <person name="Valentin K.U."/>
            <person name="Worden A.Z."/>
            <person name="Armbrust E.V."/>
            <person name="Bowler C."/>
            <person name="Green B."/>
            <person name="Moulton V."/>
            <person name="Van Oosterhout C."/>
            <person name="Grigoriev I."/>
        </authorList>
    </citation>
    <scope>NUCLEOTIDE SEQUENCE [LARGE SCALE GENOMIC DNA]</scope>
    <source>
        <strain evidence="6 7">CCMP1102</strain>
    </source>
</reference>
<feature type="region of interest" description="Disordered" evidence="3">
    <location>
        <begin position="286"/>
        <end position="312"/>
    </location>
</feature>
<dbReference type="GO" id="GO:0046872">
    <property type="term" value="F:metal ion binding"/>
    <property type="evidence" value="ECO:0007669"/>
    <property type="project" value="UniProtKB-KW"/>
</dbReference>
<evidence type="ECO:0000313" key="7">
    <source>
        <dbReference type="Proteomes" id="UP000095751"/>
    </source>
</evidence>
<feature type="transmembrane region" description="Helical" evidence="4">
    <location>
        <begin position="961"/>
        <end position="979"/>
    </location>
</feature>
<dbReference type="PROSITE" id="PS50004">
    <property type="entry name" value="C2"/>
    <property type="match status" value="2"/>
</dbReference>
<dbReference type="Gene3D" id="2.60.40.150">
    <property type="entry name" value="C2 domain"/>
    <property type="match status" value="2"/>
</dbReference>
<protein>
    <recommendedName>
        <fullName evidence="5">C2 domain-containing protein</fullName>
    </recommendedName>
</protein>
<keyword evidence="7" id="KW-1185">Reference proteome</keyword>
<keyword evidence="4" id="KW-0812">Transmembrane</keyword>
<feature type="region of interest" description="Disordered" evidence="3">
    <location>
        <begin position="1"/>
        <end position="24"/>
    </location>
</feature>
<feature type="region of interest" description="Disordered" evidence="3">
    <location>
        <begin position="182"/>
        <end position="206"/>
    </location>
</feature>
<dbReference type="KEGG" id="fcy:FRACYDRAFT_254164"/>
<keyword evidence="4" id="KW-0472">Membrane</keyword>
<name>A0A1E7EL56_9STRA</name>
<feature type="transmembrane region" description="Helical" evidence="4">
    <location>
        <begin position="1300"/>
        <end position="1321"/>
    </location>
</feature>
<feature type="compositionally biased region" description="Low complexity" evidence="3">
    <location>
        <begin position="70"/>
        <end position="82"/>
    </location>
</feature>
<evidence type="ECO:0000259" key="5">
    <source>
        <dbReference type="PROSITE" id="PS50004"/>
    </source>
</evidence>
<keyword evidence="2" id="KW-0106">Calcium</keyword>
<accession>A0A1E7EL56</accession>
<dbReference type="InParanoid" id="A0A1E7EL56"/>
<organism evidence="6 7">
    <name type="scientific">Fragilariopsis cylindrus CCMP1102</name>
    <dbReference type="NCBI Taxonomy" id="635003"/>
    <lineage>
        <taxon>Eukaryota</taxon>
        <taxon>Sar</taxon>
        <taxon>Stramenopiles</taxon>
        <taxon>Ochrophyta</taxon>
        <taxon>Bacillariophyta</taxon>
        <taxon>Bacillariophyceae</taxon>
        <taxon>Bacillariophycidae</taxon>
        <taxon>Bacillariales</taxon>
        <taxon>Bacillariaceae</taxon>
        <taxon>Fragilariopsis</taxon>
    </lineage>
</organism>
<dbReference type="Proteomes" id="UP000095751">
    <property type="component" value="Unassembled WGS sequence"/>
</dbReference>
<feature type="region of interest" description="Disordered" evidence="3">
    <location>
        <begin position="60"/>
        <end position="82"/>
    </location>
</feature>
<dbReference type="InterPro" id="IPR000008">
    <property type="entry name" value="C2_dom"/>
</dbReference>
<feature type="compositionally biased region" description="Low complexity" evidence="3">
    <location>
        <begin position="15"/>
        <end position="24"/>
    </location>
</feature>
<proteinExistence type="predicted"/>
<gene>
    <name evidence="6" type="ORF">FRACYDRAFT_254164</name>
</gene>
<dbReference type="CDD" id="cd00030">
    <property type="entry name" value="C2"/>
    <property type="match status" value="2"/>
</dbReference>
<dbReference type="SUPFAM" id="SSF49562">
    <property type="entry name" value="C2 domain (Calcium/lipid-binding domain, CaLB)"/>
    <property type="match status" value="2"/>
</dbReference>
<dbReference type="OrthoDB" id="270970at2759"/>
<keyword evidence="1" id="KW-0479">Metal-binding</keyword>
<feature type="compositionally biased region" description="Polar residues" evidence="3">
    <location>
        <begin position="1"/>
        <end position="13"/>
    </location>
</feature>
<feature type="transmembrane region" description="Helical" evidence="4">
    <location>
        <begin position="1111"/>
        <end position="1133"/>
    </location>
</feature>
<dbReference type="PANTHER" id="PTHR45911">
    <property type="entry name" value="C2 DOMAIN-CONTAINING PROTEIN"/>
    <property type="match status" value="1"/>
</dbReference>
<dbReference type="InterPro" id="IPR035892">
    <property type="entry name" value="C2_domain_sf"/>
</dbReference>
<evidence type="ECO:0000256" key="3">
    <source>
        <dbReference type="SAM" id="MobiDB-lite"/>
    </source>
</evidence>
<evidence type="ECO:0000256" key="1">
    <source>
        <dbReference type="ARBA" id="ARBA00022723"/>
    </source>
</evidence>
<dbReference type="SMART" id="SM00239">
    <property type="entry name" value="C2"/>
    <property type="match status" value="2"/>
</dbReference>
<keyword evidence="4" id="KW-1133">Transmembrane helix</keyword>